<organism evidence="2 3">
    <name type="scientific">Effrenium voratum</name>
    <dbReference type="NCBI Taxonomy" id="2562239"/>
    <lineage>
        <taxon>Eukaryota</taxon>
        <taxon>Sar</taxon>
        <taxon>Alveolata</taxon>
        <taxon>Dinophyceae</taxon>
        <taxon>Suessiales</taxon>
        <taxon>Symbiodiniaceae</taxon>
        <taxon>Effrenium</taxon>
    </lineage>
</organism>
<feature type="region of interest" description="Disordered" evidence="1">
    <location>
        <begin position="99"/>
        <end position="122"/>
    </location>
</feature>
<evidence type="ECO:0000313" key="2">
    <source>
        <dbReference type="EMBL" id="CAJ1399673.1"/>
    </source>
</evidence>
<evidence type="ECO:0000313" key="3">
    <source>
        <dbReference type="Proteomes" id="UP001178507"/>
    </source>
</evidence>
<dbReference type="InterPro" id="IPR016024">
    <property type="entry name" value="ARM-type_fold"/>
</dbReference>
<dbReference type="InterPro" id="IPR011989">
    <property type="entry name" value="ARM-like"/>
</dbReference>
<dbReference type="AlphaFoldDB" id="A0AA36J6Z7"/>
<comment type="caution">
    <text evidence="2">The sequence shown here is derived from an EMBL/GenBank/DDBJ whole genome shotgun (WGS) entry which is preliminary data.</text>
</comment>
<name>A0AA36J6Z7_9DINO</name>
<proteinExistence type="predicted"/>
<protein>
    <submittedName>
        <fullName evidence="2">Uncharacterized protein</fullName>
    </submittedName>
</protein>
<dbReference type="Gene3D" id="1.25.10.10">
    <property type="entry name" value="Leucine-rich Repeat Variant"/>
    <property type="match status" value="1"/>
</dbReference>
<sequence length="579" mass="64022">MARNLAAAPSPAALAADLQRAEQELAEVKAALRERRPYLGLTGGLLRQYAVEAAKKENLLRLALSRRTEPDEVQPGAAFRYASQPPPERPVLPAYPARKRASTHDVITETPELSKGRESPERLADSATQTLAPGIAPVIPETPQSLRTASKSSAVNDLTDLALVLELMQSKTEDDRLQRACLMAVARLAKDAHALRPLCLGVVCAVAQSAALRRQNLTLQRLAVAALSSVAYVQDVAMLVLPFALPVVVEAALAFPEDSKLQTLACEAFARLAQGGSDRVVAAMVKYLEQPDVEVSVLCDALQRLFENDICHPHQLLDELIKLSDGEPTNLELQMRVSVAVNRLPGAIYGPAARGRGSALRKEWTDLLVRFLGAEEEEAKLDGNFHSKVQRLFHKEVALHFEYEASERCLHYLQKRSRQPAMVFQEVMRSLAENLEDYRSRLEVRELAWDAQRQALAPLDPLLRLRLQNEVLTEMELRLPQALRTAASAAADWPAGEAALHSRTESLLQDCRKLLESKTEVTQAHNEKADELRRESIVFEAVRYLEMQGAVPTQVRTALHMLKVVELFAPARASADFGN</sequence>
<accession>A0AA36J6Z7</accession>
<dbReference type="Proteomes" id="UP001178507">
    <property type="component" value="Unassembled WGS sequence"/>
</dbReference>
<keyword evidence="3" id="KW-1185">Reference proteome</keyword>
<feature type="compositionally biased region" description="Basic and acidic residues" evidence="1">
    <location>
        <begin position="102"/>
        <end position="122"/>
    </location>
</feature>
<dbReference type="EMBL" id="CAUJNA010003343">
    <property type="protein sequence ID" value="CAJ1399673.1"/>
    <property type="molecule type" value="Genomic_DNA"/>
</dbReference>
<evidence type="ECO:0000256" key="1">
    <source>
        <dbReference type="SAM" id="MobiDB-lite"/>
    </source>
</evidence>
<gene>
    <name evidence="2" type="ORF">EVOR1521_LOCUS23168</name>
</gene>
<dbReference type="SUPFAM" id="SSF48371">
    <property type="entry name" value="ARM repeat"/>
    <property type="match status" value="1"/>
</dbReference>
<reference evidence="2" key="1">
    <citation type="submission" date="2023-08" db="EMBL/GenBank/DDBJ databases">
        <authorList>
            <person name="Chen Y."/>
            <person name="Shah S."/>
            <person name="Dougan E. K."/>
            <person name="Thang M."/>
            <person name="Chan C."/>
        </authorList>
    </citation>
    <scope>NUCLEOTIDE SEQUENCE</scope>
</reference>